<feature type="signal peptide" evidence="7">
    <location>
        <begin position="1"/>
        <end position="17"/>
    </location>
</feature>
<evidence type="ECO:0000256" key="4">
    <source>
        <dbReference type="ARBA" id="ARBA00022989"/>
    </source>
</evidence>
<dbReference type="GO" id="GO:0022857">
    <property type="term" value="F:transmembrane transporter activity"/>
    <property type="evidence" value="ECO:0007669"/>
    <property type="project" value="UniProtKB-UniRule"/>
</dbReference>
<sequence length="180" mass="20774">MFLILFFLCLVKEKVKANGNGFVVFEEYETVSYFWWYHLIGLIWSSEFIIACQQLAISGAVAKWYFTRNKESVSCVIGNSVGRMIVYHLGSVATGAVIITIVKLPRWILMYLSKKLKVSDRQCAKYWTKCCICCLWCLEKCLKYLSANAYTIVAISGQNFCTSARKVSYVYYYRNEMKLG</sequence>
<keyword evidence="3" id="KW-0812">Transmembrane</keyword>
<dbReference type="EMBL" id="JAZGQO010000013">
    <property type="protein sequence ID" value="KAK6171841.1"/>
    <property type="molecule type" value="Genomic_DNA"/>
</dbReference>
<accession>A0AAN8J7D5</accession>
<evidence type="ECO:0000256" key="5">
    <source>
        <dbReference type="ARBA" id="ARBA00023136"/>
    </source>
</evidence>
<name>A0AAN8J7D5_PATCE</name>
<evidence type="ECO:0000256" key="6">
    <source>
        <dbReference type="RuleBase" id="RU368066"/>
    </source>
</evidence>
<keyword evidence="4" id="KW-1133">Transmembrane helix</keyword>
<keyword evidence="9" id="KW-1185">Reference proteome</keyword>
<dbReference type="GO" id="GO:0005886">
    <property type="term" value="C:plasma membrane"/>
    <property type="evidence" value="ECO:0007669"/>
    <property type="project" value="UniProtKB-SubCell"/>
</dbReference>
<comment type="caution">
    <text evidence="8">The sequence shown here is derived from an EMBL/GenBank/DDBJ whole genome shotgun (WGS) entry which is preliminary data.</text>
</comment>
<dbReference type="InterPro" id="IPR007603">
    <property type="entry name" value="Choline_transptr-like"/>
</dbReference>
<comment type="function">
    <text evidence="6">Choline transporter.</text>
</comment>
<feature type="chain" id="PRO_5043006380" description="Choline transporter-like protein" evidence="7">
    <location>
        <begin position="18"/>
        <end position="180"/>
    </location>
</feature>
<evidence type="ECO:0000256" key="7">
    <source>
        <dbReference type="SAM" id="SignalP"/>
    </source>
</evidence>
<comment type="subcellular location">
    <subcellularLocation>
        <location evidence="6">Cell membrane</location>
        <topology evidence="6">Multi-pass membrane protein</topology>
    </subcellularLocation>
    <subcellularLocation>
        <location evidence="1">Membrane</location>
        <topology evidence="1">Multi-pass membrane protein</topology>
    </subcellularLocation>
</comment>
<dbReference type="Pfam" id="PF04515">
    <property type="entry name" value="Choline_transpo"/>
    <property type="match status" value="1"/>
</dbReference>
<reference evidence="8 9" key="1">
    <citation type="submission" date="2024-01" db="EMBL/GenBank/DDBJ databases">
        <title>The genome of the rayed Mediterranean limpet Patella caerulea (Linnaeus, 1758).</title>
        <authorList>
            <person name="Anh-Thu Weber A."/>
            <person name="Halstead-Nussloch G."/>
        </authorList>
    </citation>
    <scope>NUCLEOTIDE SEQUENCE [LARGE SCALE GENOMIC DNA]</scope>
    <source>
        <strain evidence="8">AATW-2023a</strain>
        <tissue evidence="8">Whole specimen</tissue>
    </source>
</reference>
<evidence type="ECO:0000256" key="1">
    <source>
        <dbReference type="ARBA" id="ARBA00004141"/>
    </source>
</evidence>
<dbReference type="PANTHER" id="PTHR12385">
    <property type="entry name" value="CHOLINE TRANSPORTER-LIKE (SLC FAMILY 44)"/>
    <property type="match status" value="1"/>
</dbReference>
<evidence type="ECO:0000256" key="3">
    <source>
        <dbReference type="ARBA" id="ARBA00022692"/>
    </source>
</evidence>
<evidence type="ECO:0000313" key="9">
    <source>
        <dbReference type="Proteomes" id="UP001347796"/>
    </source>
</evidence>
<proteinExistence type="inferred from homology"/>
<dbReference type="Proteomes" id="UP001347796">
    <property type="component" value="Unassembled WGS sequence"/>
</dbReference>
<dbReference type="PANTHER" id="PTHR12385:SF12">
    <property type="entry name" value="CHOLINE TRANSPORTER-LIKE PROTEIN"/>
    <property type="match status" value="1"/>
</dbReference>
<evidence type="ECO:0000313" key="8">
    <source>
        <dbReference type="EMBL" id="KAK6171841.1"/>
    </source>
</evidence>
<gene>
    <name evidence="8" type="ORF">SNE40_018266</name>
</gene>
<keyword evidence="5" id="KW-0472">Membrane</keyword>
<dbReference type="AlphaFoldDB" id="A0AAN8J7D5"/>
<comment type="similarity">
    <text evidence="2 6">Belongs to the CTL (choline transporter-like) family.</text>
</comment>
<protein>
    <recommendedName>
        <fullName evidence="6">Choline transporter-like protein</fullName>
    </recommendedName>
</protein>
<organism evidence="8 9">
    <name type="scientific">Patella caerulea</name>
    <name type="common">Rayed Mediterranean limpet</name>
    <dbReference type="NCBI Taxonomy" id="87958"/>
    <lineage>
        <taxon>Eukaryota</taxon>
        <taxon>Metazoa</taxon>
        <taxon>Spiralia</taxon>
        <taxon>Lophotrochozoa</taxon>
        <taxon>Mollusca</taxon>
        <taxon>Gastropoda</taxon>
        <taxon>Patellogastropoda</taxon>
        <taxon>Patelloidea</taxon>
        <taxon>Patellidae</taxon>
        <taxon>Patella</taxon>
    </lineage>
</organism>
<keyword evidence="7" id="KW-0732">Signal</keyword>
<evidence type="ECO:0000256" key="2">
    <source>
        <dbReference type="ARBA" id="ARBA00007168"/>
    </source>
</evidence>